<accession>E1ZXQ7</accession>
<dbReference type="InParanoid" id="E1ZXQ7"/>
<dbReference type="AlphaFoldDB" id="E1ZXQ7"/>
<evidence type="ECO:0000313" key="2">
    <source>
        <dbReference type="Proteomes" id="UP000000311"/>
    </source>
</evidence>
<reference evidence="1 2" key="1">
    <citation type="journal article" date="2010" name="Science">
        <title>Genomic comparison of the ants Camponotus floridanus and Harpegnathos saltator.</title>
        <authorList>
            <person name="Bonasio R."/>
            <person name="Zhang G."/>
            <person name="Ye C."/>
            <person name="Mutti N.S."/>
            <person name="Fang X."/>
            <person name="Qin N."/>
            <person name="Donahue G."/>
            <person name="Yang P."/>
            <person name="Li Q."/>
            <person name="Li C."/>
            <person name="Zhang P."/>
            <person name="Huang Z."/>
            <person name="Berger S.L."/>
            <person name="Reinberg D."/>
            <person name="Wang J."/>
            <person name="Liebig J."/>
        </authorList>
    </citation>
    <scope>NUCLEOTIDE SEQUENCE [LARGE SCALE GENOMIC DNA]</scope>
    <source>
        <strain evidence="2">C129</strain>
    </source>
</reference>
<sequence length="118" mass="13937">MEKENSPGLLRSLRKKAGRQPFIPKLPQISHSQFSVAVMQEDEESIWWRTHRQPPVLAQDNQDKWSVIRRSLKRGHSYELPEPAVSKIDFQLRGFEIPLRLLRPLQSLDSLWTQRGRR</sequence>
<proteinExistence type="predicted"/>
<dbReference type="EMBL" id="GL435087">
    <property type="protein sequence ID" value="EFN74029.1"/>
    <property type="molecule type" value="Genomic_DNA"/>
</dbReference>
<keyword evidence="2" id="KW-1185">Reference proteome</keyword>
<protein>
    <submittedName>
        <fullName evidence="1">Uncharacterized protein</fullName>
    </submittedName>
</protein>
<organism evidence="2">
    <name type="scientific">Camponotus floridanus</name>
    <name type="common">Florida carpenter ant</name>
    <dbReference type="NCBI Taxonomy" id="104421"/>
    <lineage>
        <taxon>Eukaryota</taxon>
        <taxon>Metazoa</taxon>
        <taxon>Ecdysozoa</taxon>
        <taxon>Arthropoda</taxon>
        <taxon>Hexapoda</taxon>
        <taxon>Insecta</taxon>
        <taxon>Pterygota</taxon>
        <taxon>Neoptera</taxon>
        <taxon>Endopterygota</taxon>
        <taxon>Hymenoptera</taxon>
        <taxon>Apocrita</taxon>
        <taxon>Aculeata</taxon>
        <taxon>Formicoidea</taxon>
        <taxon>Formicidae</taxon>
        <taxon>Formicinae</taxon>
        <taxon>Camponotus</taxon>
    </lineage>
</organism>
<gene>
    <name evidence="1" type="ORF">EAG_14613</name>
</gene>
<dbReference type="Proteomes" id="UP000000311">
    <property type="component" value="Unassembled WGS sequence"/>
</dbReference>
<name>E1ZXQ7_CAMFO</name>
<evidence type="ECO:0000313" key="1">
    <source>
        <dbReference type="EMBL" id="EFN74029.1"/>
    </source>
</evidence>